<dbReference type="SUPFAM" id="SSF88946">
    <property type="entry name" value="Sigma2 domain of RNA polymerase sigma factors"/>
    <property type="match status" value="1"/>
</dbReference>
<accession>A0A645GD80</accession>
<sequence>MLQETFIKAYQALPAFEGRSSLKTWLFRIATNEALMLLRKRKPQQAVMEIDREEEAVEEPKEIVDWCCIPEPELMTLETRKKLEEAASHLSEGLRAVFLLRDVEGLSGEETAAILNVSVDVVKTRLLRARLKLREELSVYFGERLSHD</sequence>
<name>A0A645GD80_9ZZZZ</name>
<evidence type="ECO:0000259" key="6">
    <source>
        <dbReference type="Pfam" id="PF04542"/>
    </source>
</evidence>
<evidence type="ECO:0000256" key="5">
    <source>
        <dbReference type="ARBA" id="ARBA00023163"/>
    </source>
</evidence>
<evidence type="ECO:0000256" key="4">
    <source>
        <dbReference type="ARBA" id="ARBA00023125"/>
    </source>
</evidence>
<keyword evidence="5" id="KW-0804">Transcription</keyword>
<keyword evidence="3" id="KW-0731">Sigma factor</keyword>
<evidence type="ECO:0000259" key="7">
    <source>
        <dbReference type="Pfam" id="PF08281"/>
    </source>
</evidence>
<gene>
    <name evidence="8" type="primary">rpoE_43</name>
    <name evidence="8" type="ORF">SDC9_171122</name>
</gene>
<reference evidence="8" key="1">
    <citation type="submission" date="2019-08" db="EMBL/GenBank/DDBJ databases">
        <authorList>
            <person name="Kucharzyk K."/>
            <person name="Murdoch R.W."/>
            <person name="Higgins S."/>
            <person name="Loffler F."/>
        </authorList>
    </citation>
    <scope>NUCLEOTIDE SEQUENCE</scope>
</reference>
<dbReference type="InterPro" id="IPR013325">
    <property type="entry name" value="RNA_pol_sigma_r2"/>
</dbReference>
<dbReference type="GO" id="GO:0006352">
    <property type="term" value="P:DNA-templated transcription initiation"/>
    <property type="evidence" value="ECO:0007669"/>
    <property type="project" value="InterPro"/>
</dbReference>
<keyword evidence="2" id="KW-0805">Transcription regulation</keyword>
<comment type="caution">
    <text evidence="8">The sequence shown here is derived from an EMBL/GenBank/DDBJ whole genome shotgun (WGS) entry which is preliminary data.</text>
</comment>
<evidence type="ECO:0000313" key="8">
    <source>
        <dbReference type="EMBL" id="MPN23729.1"/>
    </source>
</evidence>
<dbReference type="Pfam" id="PF04542">
    <property type="entry name" value="Sigma70_r2"/>
    <property type="match status" value="1"/>
</dbReference>
<dbReference type="InterPro" id="IPR007627">
    <property type="entry name" value="RNA_pol_sigma70_r2"/>
</dbReference>
<dbReference type="NCBIfam" id="TIGR02937">
    <property type="entry name" value="sigma70-ECF"/>
    <property type="match status" value="1"/>
</dbReference>
<organism evidence="8">
    <name type="scientific">bioreactor metagenome</name>
    <dbReference type="NCBI Taxonomy" id="1076179"/>
    <lineage>
        <taxon>unclassified sequences</taxon>
        <taxon>metagenomes</taxon>
        <taxon>ecological metagenomes</taxon>
    </lineage>
</organism>
<dbReference type="AlphaFoldDB" id="A0A645GD80"/>
<feature type="domain" description="RNA polymerase sigma factor 70 region 4 type 2" evidence="7">
    <location>
        <begin position="81"/>
        <end position="133"/>
    </location>
</feature>
<dbReference type="PANTHER" id="PTHR43133:SF8">
    <property type="entry name" value="RNA POLYMERASE SIGMA FACTOR HI_1459-RELATED"/>
    <property type="match status" value="1"/>
</dbReference>
<evidence type="ECO:0000256" key="2">
    <source>
        <dbReference type="ARBA" id="ARBA00023015"/>
    </source>
</evidence>
<proteinExistence type="inferred from homology"/>
<dbReference type="InterPro" id="IPR036388">
    <property type="entry name" value="WH-like_DNA-bd_sf"/>
</dbReference>
<protein>
    <submittedName>
        <fullName evidence="8">ECF RNA polymerase sigma-E factor</fullName>
    </submittedName>
</protein>
<dbReference type="InterPro" id="IPR013324">
    <property type="entry name" value="RNA_pol_sigma_r3/r4-like"/>
</dbReference>
<dbReference type="GO" id="GO:0016987">
    <property type="term" value="F:sigma factor activity"/>
    <property type="evidence" value="ECO:0007669"/>
    <property type="project" value="UniProtKB-KW"/>
</dbReference>
<dbReference type="SUPFAM" id="SSF88659">
    <property type="entry name" value="Sigma3 and sigma4 domains of RNA polymerase sigma factors"/>
    <property type="match status" value="1"/>
</dbReference>
<evidence type="ECO:0000256" key="3">
    <source>
        <dbReference type="ARBA" id="ARBA00023082"/>
    </source>
</evidence>
<dbReference type="InterPro" id="IPR014284">
    <property type="entry name" value="RNA_pol_sigma-70_dom"/>
</dbReference>
<dbReference type="GO" id="GO:0003677">
    <property type="term" value="F:DNA binding"/>
    <property type="evidence" value="ECO:0007669"/>
    <property type="project" value="UniProtKB-KW"/>
</dbReference>
<evidence type="ECO:0000256" key="1">
    <source>
        <dbReference type="ARBA" id="ARBA00010641"/>
    </source>
</evidence>
<dbReference type="Pfam" id="PF08281">
    <property type="entry name" value="Sigma70_r4_2"/>
    <property type="match status" value="1"/>
</dbReference>
<dbReference type="InterPro" id="IPR013249">
    <property type="entry name" value="RNA_pol_sigma70_r4_t2"/>
</dbReference>
<keyword evidence="4" id="KW-0238">DNA-binding</keyword>
<dbReference type="Gene3D" id="1.10.1740.10">
    <property type="match status" value="1"/>
</dbReference>
<dbReference type="PANTHER" id="PTHR43133">
    <property type="entry name" value="RNA POLYMERASE ECF-TYPE SIGMA FACTO"/>
    <property type="match status" value="1"/>
</dbReference>
<comment type="similarity">
    <text evidence="1">Belongs to the sigma-70 factor family. ECF subfamily.</text>
</comment>
<dbReference type="InterPro" id="IPR039425">
    <property type="entry name" value="RNA_pol_sigma-70-like"/>
</dbReference>
<dbReference type="Gene3D" id="1.10.10.10">
    <property type="entry name" value="Winged helix-like DNA-binding domain superfamily/Winged helix DNA-binding domain"/>
    <property type="match status" value="1"/>
</dbReference>
<feature type="domain" description="RNA polymerase sigma-70 region 2" evidence="6">
    <location>
        <begin position="2"/>
        <end position="42"/>
    </location>
</feature>
<dbReference type="EMBL" id="VSSQ01072322">
    <property type="protein sequence ID" value="MPN23729.1"/>
    <property type="molecule type" value="Genomic_DNA"/>
</dbReference>